<dbReference type="PANTHER" id="PTHR21725">
    <property type="entry name" value="E3 UBIQUITIN-PROTEIN LIGASE UBR4"/>
    <property type="match status" value="1"/>
</dbReference>
<comment type="caution">
    <text evidence="5">The sequence shown here is derived from an EMBL/GenBank/DDBJ whole genome shotgun (WGS) entry which is preliminary data.</text>
</comment>
<reference evidence="5 6" key="1">
    <citation type="submission" date="2017-03" db="EMBL/GenBank/DDBJ databases">
        <title>Genome Survey of Euroglyphus maynei.</title>
        <authorList>
            <person name="Arlian L.G."/>
            <person name="Morgan M.S."/>
            <person name="Rider S.D."/>
        </authorList>
    </citation>
    <scope>NUCLEOTIDE SEQUENCE [LARGE SCALE GENOMIC DNA]</scope>
    <source>
        <strain evidence="5">Arlian Lab</strain>
        <tissue evidence="5">Whole body</tissue>
    </source>
</reference>
<dbReference type="GO" id="GO:0008270">
    <property type="term" value="F:zinc ion binding"/>
    <property type="evidence" value="ECO:0007669"/>
    <property type="project" value="UniProtKB-KW"/>
</dbReference>
<gene>
    <name evidence="5" type="ORF">BLA29_001157</name>
</gene>
<organism evidence="5 6">
    <name type="scientific">Euroglyphus maynei</name>
    <name type="common">Mayne's house dust mite</name>
    <dbReference type="NCBI Taxonomy" id="6958"/>
    <lineage>
        <taxon>Eukaryota</taxon>
        <taxon>Metazoa</taxon>
        <taxon>Ecdysozoa</taxon>
        <taxon>Arthropoda</taxon>
        <taxon>Chelicerata</taxon>
        <taxon>Arachnida</taxon>
        <taxon>Acari</taxon>
        <taxon>Acariformes</taxon>
        <taxon>Sarcoptiformes</taxon>
        <taxon>Astigmata</taxon>
        <taxon>Psoroptidia</taxon>
        <taxon>Analgoidea</taxon>
        <taxon>Pyroglyphidae</taxon>
        <taxon>Pyroglyphinae</taxon>
        <taxon>Euroglyphus</taxon>
    </lineage>
</organism>
<accession>A0A1Y3AYW9</accession>
<keyword evidence="1" id="KW-0863">Zinc-finger</keyword>
<evidence type="ECO:0000313" key="5">
    <source>
        <dbReference type="EMBL" id="OTF73004.1"/>
    </source>
</evidence>
<evidence type="ECO:0000256" key="1">
    <source>
        <dbReference type="PROSITE-ProRule" id="PRU01388"/>
    </source>
</evidence>
<feature type="compositionally biased region" description="Gly residues" evidence="2">
    <location>
        <begin position="1"/>
        <end position="10"/>
    </location>
</feature>
<dbReference type="Pfam" id="PF13764">
    <property type="entry name" value="E3_UbLigase_R4"/>
    <property type="match status" value="1"/>
</dbReference>
<evidence type="ECO:0000259" key="4">
    <source>
        <dbReference type="Pfam" id="PF24079"/>
    </source>
</evidence>
<evidence type="ECO:0000256" key="2">
    <source>
        <dbReference type="SAM" id="MobiDB-lite"/>
    </source>
</evidence>
<dbReference type="PROSITE" id="PS52043">
    <property type="entry name" value="UBR4_E3"/>
    <property type="match status" value="1"/>
</dbReference>
<feature type="region of interest" description="UBR4 E3 catalytic module" evidence="1">
    <location>
        <begin position="1141"/>
        <end position="1284"/>
    </location>
</feature>
<evidence type="ECO:0008006" key="7">
    <source>
        <dbReference type="Google" id="ProtNLM"/>
    </source>
</evidence>
<keyword evidence="6" id="KW-1185">Reference proteome</keyword>
<protein>
    <recommendedName>
        <fullName evidence="7">E3 ubiquitin-protein ligase UBR4-like protein</fullName>
    </recommendedName>
</protein>
<dbReference type="InterPro" id="IPR045189">
    <property type="entry name" value="UBR4-like"/>
</dbReference>
<proteinExistence type="inferred from homology"/>
<dbReference type="Proteomes" id="UP000194236">
    <property type="component" value="Unassembled WGS sequence"/>
</dbReference>
<evidence type="ECO:0000313" key="6">
    <source>
        <dbReference type="Proteomes" id="UP000194236"/>
    </source>
</evidence>
<sequence>MDGTNYGGNGNVASSTLQTSSSINSSSSSSVLVNRYIHQLASRYSNDCRVHFEELSKIVQKILYTRKELVNYDNRQNDNRHNLDDIKHLLQECRHQQNDFIHTRTFGGSTTSLSSTSSSTLVDMSIAATSTSISCKKQLGKQTIDEYYRDVMSNKKKRLSNEDDGTLTMNFKSGRCYGCASATIEHCIILLKALVHNPRYKTILGSSNLFRELIDYNLRIGTPSFRAKVRSLLCLLIKDDLEITEEFNNLLLEKIGSVLQTRFMTTFDFGSIRHEMSLLATSFENEDNCWEQRLRCVMKLFLLSLQNKSPAVLEAITLPCLRILYGLIVKPALNDQKKSDQTKTSANIVEQLASVQSPSLSSTKNLVPTRIPFESLNVKVSVDLYHWISSDSQTASFPAWQQRNMKIPPKTTETINDSVMITQYNEYLQKKYFARWLYLHQTGQIRNLKSECFIIRIASSTWIQEVLFNPTSKALRIACRQLLMALFERLTSKQRILIDLFTSLLDDLSHFGGEIGLEFYDLYRSIIFSEFSAKTSNIARNNHWRYYLTFCGLLQHLGQLISTEIDRLKQLEESTLSSDFSQGSALRQLVELMQLFMRDERIRRIHKSSMVGFVLDGYLSLRKLIVQRTKMIDETQAALLELLELLTTGTRAETINFMKVCIESVKKCSLQDLRTPVFIFERLCSIIHPEEKDADEFFISLEKDPQQEDFLQGRMLGNPYSSKDSGMGPLMRDIKNKICQECELVSLLEDDSGLELLVNNKIISLDLPVKEVYKKIVCADAQGGQQQQQQQASGNSWAGGTFNLSSDISLIDTLSGSSLQLGSNLANSSGSSNLTNQSINVAGPTMKITYRIRGLMGDATEEFIENLSNKESVVKDDEKLFELANIMSQSNGLSVMLERLQAIQEINNRSRSLLFVLLKLFGYCVRVIANRHALIEPELNSIGIMLGIVRLFLKNQHADLLTSPSAPGEPSYFEQLLAIMETLLAEASKKEFETFDRFNSETCGTSDDIQMLLNCVSSPDSIIFNSNVASLNNRILRVITFLSIGHPEKMSTLINNFRPYFEFDDYDTQNLSVANPDHWYELFCSLVSAIERNHNGARLKDRMIEERFVSMAIEYLVRNAPPMKSFVLLNSEEWKEFTSRPALKYVLKMLTGMCRGHERTQMLITKDGVPIIHALEQVLSDSHMATLAEHLMDALKENPSVEAKIQEIRLKTREEKKRIAMAVREKQLGELGMKANDKGQVMADSDLLKKMEDELKEEKGLVCSICREGYAYQPQKVLAIYTFT</sequence>
<dbReference type="InterPro" id="IPR025704">
    <property type="entry name" value="E3_Ub_ligase_UBR4_C"/>
</dbReference>
<feature type="region of interest" description="Disordered" evidence="2">
    <location>
        <begin position="1"/>
        <end position="26"/>
    </location>
</feature>
<name>A0A1Y3AYW9_EURMA</name>
<keyword evidence="1" id="KW-0862">Zinc</keyword>
<comment type="similarity">
    <text evidence="1">Belongs to the UBR4 family.</text>
</comment>
<dbReference type="OrthoDB" id="30336at2759"/>
<dbReference type="Pfam" id="PF24079">
    <property type="entry name" value="UBR4"/>
    <property type="match status" value="1"/>
</dbReference>
<feature type="domain" description="E3 ubiquitin ligase UBR4 C-terminal" evidence="3">
    <location>
        <begin position="715"/>
        <end position="1284"/>
    </location>
</feature>
<keyword evidence="1" id="KW-0479">Metal-binding</keyword>
<dbReference type="InterPro" id="IPR056530">
    <property type="entry name" value="UBR4-like_dom"/>
</dbReference>
<feature type="compositionally biased region" description="Low complexity" evidence="2">
    <location>
        <begin position="14"/>
        <end position="26"/>
    </location>
</feature>
<dbReference type="PANTHER" id="PTHR21725:SF1">
    <property type="entry name" value="E3 UBIQUITIN-PROTEIN LIGASE UBR4"/>
    <property type="match status" value="1"/>
</dbReference>
<feature type="domain" description="E3 ubiquitin-protein ligase UBR4-like" evidence="4">
    <location>
        <begin position="15"/>
        <end position="76"/>
    </location>
</feature>
<evidence type="ECO:0000259" key="3">
    <source>
        <dbReference type="Pfam" id="PF13764"/>
    </source>
</evidence>
<feature type="non-terminal residue" evidence="5">
    <location>
        <position position="1284"/>
    </location>
</feature>
<dbReference type="EMBL" id="MUJZ01053573">
    <property type="protein sequence ID" value="OTF73004.1"/>
    <property type="molecule type" value="Genomic_DNA"/>
</dbReference>